<reference evidence="3 4" key="1">
    <citation type="submission" date="2016-10" db="EMBL/GenBank/DDBJ databases">
        <authorList>
            <person name="de Groot N.N."/>
        </authorList>
    </citation>
    <scope>NUCLEOTIDE SEQUENCE [LARGE SCALE GENOMIC DNA]</scope>
    <source>
        <strain evidence="3 4">DSM 23581</strain>
    </source>
</reference>
<evidence type="ECO:0000259" key="1">
    <source>
        <dbReference type="Pfam" id="PF01368"/>
    </source>
</evidence>
<dbReference type="InterPro" id="IPR003156">
    <property type="entry name" value="DHHA1_dom"/>
</dbReference>
<dbReference type="STRING" id="908615.SAMN05421540_103125"/>
<feature type="domain" description="DDH" evidence="1">
    <location>
        <begin position="18"/>
        <end position="171"/>
    </location>
</feature>
<dbReference type="InterPro" id="IPR038763">
    <property type="entry name" value="DHH_sf"/>
</dbReference>
<dbReference type="PANTHER" id="PTHR47618">
    <property type="entry name" value="BIFUNCTIONAL OLIGORIBONUCLEASE AND PAP PHOSPHATASE NRNA"/>
    <property type="match status" value="1"/>
</dbReference>
<dbReference type="PANTHER" id="PTHR47618:SF1">
    <property type="entry name" value="BIFUNCTIONAL OLIGORIBONUCLEASE AND PAP PHOSPHATASE NRNA"/>
    <property type="match status" value="1"/>
</dbReference>
<dbReference type="RefSeq" id="WP_093240562.1">
    <property type="nucleotide sequence ID" value="NZ_FNQF01000003.1"/>
</dbReference>
<protein>
    <submittedName>
        <fullName evidence="3">Phosphoesterase RecJ domain-containing protein</fullName>
    </submittedName>
</protein>
<dbReference type="EMBL" id="FNQF01000003">
    <property type="protein sequence ID" value="SEA10117.1"/>
    <property type="molecule type" value="Genomic_DNA"/>
</dbReference>
<dbReference type="Gene3D" id="3.10.310.30">
    <property type="match status" value="1"/>
</dbReference>
<organism evidence="3 4">
    <name type="scientific">Psychroflexus halocasei</name>
    <dbReference type="NCBI Taxonomy" id="908615"/>
    <lineage>
        <taxon>Bacteria</taxon>
        <taxon>Pseudomonadati</taxon>
        <taxon>Bacteroidota</taxon>
        <taxon>Flavobacteriia</taxon>
        <taxon>Flavobacteriales</taxon>
        <taxon>Flavobacteriaceae</taxon>
        <taxon>Psychroflexus</taxon>
    </lineage>
</organism>
<gene>
    <name evidence="3" type="ORF">SAMN05421540_103125</name>
</gene>
<dbReference type="AlphaFoldDB" id="A0A1H3YEZ3"/>
<sequence length="335" mass="37515">MKIFELNGLKSTLEKSKNIVIVAHKNPDGDAVGSSLGLSLLLKEVFNNKNIQVVLPNRFPEFLEWLPKQEQILFFDQNNSEAKKSINNADLIFTLDFNSFGRTGEMSQELEQSKADFVMIDHHQQPDDYAKFSFSDTSIGSTCEMIYLTIQHLGYEKFLTKEVGECIYTGIMTDTGSFKFSSTSSQTHRIIADLIDLGVENSKIHQNTFDNNSLSRLQLMGIAMNNLKVIAEKNAAYITLSQEELDLNDFKKGDTEGFVNYALSLKGINLAVIFIENKSEGIIKISLRSIGDIDVNTLARKYFNGGGHQNAAGGRSELSMSETITKFEKILTDEF</sequence>
<dbReference type="InterPro" id="IPR001667">
    <property type="entry name" value="DDH_dom"/>
</dbReference>
<keyword evidence="4" id="KW-1185">Reference proteome</keyword>
<proteinExistence type="predicted"/>
<dbReference type="Pfam" id="PF01368">
    <property type="entry name" value="DHH"/>
    <property type="match status" value="1"/>
</dbReference>
<evidence type="ECO:0000313" key="3">
    <source>
        <dbReference type="EMBL" id="SEA10117.1"/>
    </source>
</evidence>
<dbReference type="Pfam" id="PF02272">
    <property type="entry name" value="DHHA1"/>
    <property type="match status" value="1"/>
</dbReference>
<accession>A0A1H3YEZ3</accession>
<name>A0A1H3YEZ3_9FLAO</name>
<dbReference type="Proteomes" id="UP000198820">
    <property type="component" value="Unassembled WGS sequence"/>
</dbReference>
<dbReference type="Gene3D" id="3.90.1640.10">
    <property type="entry name" value="inorganic pyrophosphatase (n-terminal core)"/>
    <property type="match status" value="1"/>
</dbReference>
<dbReference type="SUPFAM" id="SSF64182">
    <property type="entry name" value="DHH phosphoesterases"/>
    <property type="match status" value="1"/>
</dbReference>
<evidence type="ECO:0000259" key="2">
    <source>
        <dbReference type="Pfam" id="PF02272"/>
    </source>
</evidence>
<dbReference type="GO" id="GO:0003676">
    <property type="term" value="F:nucleic acid binding"/>
    <property type="evidence" value="ECO:0007669"/>
    <property type="project" value="InterPro"/>
</dbReference>
<feature type="domain" description="DHHA1" evidence="2">
    <location>
        <begin position="249"/>
        <end position="326"/>
    </location>
</feature>
<evidence type="ECO:0000313" key="4">
    <source>
        <dbReference type="Proteomes" id="UP000198820"/>
    </source>
</evidence>
<dbReference type="InterPro" id="IPR051319">
    <property type="entry name" value="Oligoribo/pAp-PDE_c-di-AMP_PDE"/>
</dbReference>